<gene>
    <name evidence="2" type="ORF">BDZ85DRAFT_256088</name>
</gene>
<name>A0A6A6GKU2_9PEZI</name>
<dbReference type="Proteomes" id="UP000799538">
    <property type="component" value="Unassembled WGS sequence"/>
</dbReference>
<evidence type="ECO:0000256" key="1">
    <source>
        <dbReference type="SAM" id="MobiDB-lite"/>
    </source>
</evidence>
<evidence type="ECO:0000313" key="3">
    <source>
        <dbReference type="Proteomes" id="UP000799538"/>
    </source>
</evidence>
<accession>A0A6A6GKU2</accession>
<reference evidence="3" key="1">
    <citation type="journal article" date="2020" name="Stud. Mycol.">
        <title>101 Dothideomycetes genomes: A test case for predicting lifestyles and emergence of pathogens.</title>
        <authorList>
            <person name="Haridas S."/>
            <person name="Albert R."/>
            <person name="Binder M."/>
            <person name="Bloem J."/>
            <person name="LaButti K."/>
            <person name="Salamov A."/>
            <person name="Andreopoulos B."/>
            <person name="Baker S."/>
            <person name="Barry K."/>
            <person name="Bills G."/>
            <person name="Bluhm B."/>
            <person name="Cannon C."/>
            <person name="Castanera R."/>
            <person name="Culley D."/>
            <person name="Daum C."/>
            <person name="Ezra D."/>
            <person name="Gonzalez J."/>
            <person name="Henrissat B."/>
            <person name="Kuo A."/>
            <person name="Liang C."/>
            <person name="Lipzen A."/>
            <person name="Lutzoni F."/>
            <person name="Magnuson J."/>
            <person name="Mondo S."/>
            <person name="Nolan M."/>
            <person name="Ohm R."/>
            <person name="Pangilinan J."/>
            <person name="Park H.-J."/>
            <person name="Ramirez L."/>
            <person name="Alfaro M."/>
            <person name="Sun H."/>
            <person name="Tritt A."/>
            <person name="Yoshinaga Y."/>
            <person name="Zwiers L.-H."/>
            <person name="Turgeon B."/>
            <person name="Goodwin S."/>
            <person name="Spatafora J."/>
            <person name="Crous P."/>
            <person name="Grigoriev I."/>
        </authorList>
    </citation>
    <scope>NUCLEOTIDE SEQUENCE [LARGE SCALE GENOMIC DNA]</scope>
    <source>
        <strain evidence="3">CECT 20119</strain>
    </source>
</reference>
<sequence>MHSLLHPTSAPTQLLPASPQPRPTVLGAGAHHTAPKADPPRLVGPSGSLEPLPRTTIQTGTTPSPPDLTCPLDASHMETSRVYCGLSRPSLHPMTCLPACTTHPLICPPPSHDHLPGPASGAGLSSHSRRYGPPDSPLPCPVTT</sequence>
<keyword evidence="3" id="KW-1185">Reference proteome</keyword>
<organism evidence="2 3">
    <name type="scientific">Elsinoe ampelina</name>
    <dbReference type="NCBI Taxonomy" id="302913"/>
    <lineage>
        <taxon>Eukaryota</taxon>
        <taxon>Fungi</taxon>
        <taxon>Dikarya</taxon>
        <taxon>Ascomycota</taxon>
        <taxon>Pezizomycotina</taxon>
        <taxon>Dothideomycetes</taxon>
        <taxon>Dothideomycetidae</taxon>
        <taxon>Myriangiales</taxon>
        <taxon>Elsinoaceae</taxon>
        <taxon>Elsinoe</taxon>
    </lineage>
</organism>
<dbReference type="AlphaFoldDB" id="A0A6A6GKU2"/>
<evidence type="ECO:0000313" key="2">
    <source>
        <dbReference type="EMBL" id="KAF2226382.1"/>
    </source>
</evidence>
<protein>
    <submittedName>
        <fullName evidence="2">Uncharacterized protein</fullName>
    </submittedName>
</protein>
<dbReference type="EMBL" id="ML992502">
    <property type="protein sequence ID" value="KAF2226382.1"/>
    <property type="molecule type" value="Genomic_DNA"/>
</dbReference>
<feature type="region of interest" description="Disordered" evidence="1">
    <location>
        <begin position="1"/>
        <end position="68"/>
    </location>
</feature>
<feature type="compositionally biased region" description="Pro residues" evidence="1">
    <location>
        <begin position="134"/>
        <end position="144"/>
    </location>
</feature>
<proteinExistence type="predicted"/>
<feature type="region of interest" description="Disordered" evidence="1">
    <location>
        <begin position="116"/>
        <end position="144"/>
    </location>
</feature>